<evidence type="ECO:0000259" key="8">
    <source>
        <dbReference type="Pfam" id="PF09770"/>
    </source>
</evidence>
<evidence type="ECO:0000256" key="1">
    <source>
        <dbReference type="ARBA" id="ARBA00004123"/>
    </source>
</evidence>
<feature type="compositionally biased region" description="Pro residues" evidence="7">
    <location>
        <begin position="204"/>
        <end position="229"/>
    </location>
</feature>
<dbReference type="OrthoDB" id="74835at2759"/>
<feature type="domain" description="mRNA decay factor PAT1" evidence="8">
    <location>
        <begin position="4"/>
        <end position="263"/>
    </location>
</feature>
<feature type="region of interest" description="Disordered" evidence="7">
    <location>
        <begin position="367"/>
        <end position="399"/>
    </location>
</feature>
<proteinExistence type="inferred from homology"/>
<dbReference type="STRING" id="1348612.A0A397JSK8"/>
<evidence type="ECO:0000256" key="7">
    <source>
        <dbReference type="SAM" id="MobiDB-lite"/>
    </source>
</evidence>
<keyword evidence="10" id="KW-1185">Reference proteome</keyword>
<feature type="region of interest" description="Disordered" evidence="7">
    <location>
        <begin position="1"/>
        <end position="39"/>
    </location>
</feature>
<evidence type="ECO:0000256" key="6">
    <source>
        <dbReference type="ARBA" id="ARBA00023242"/>
    </source>
</evidence>
<dbReference type="GO" id="GO:0000932">
    <property type="term" value="C:P-body"/>
    <property type="evidence" value="ECO:0007669"/>
    <property type="project" value="UniProtKB-SubCell"/>
</dbReference>
<evidence type="ECO:0000313" key="9">
    <source>
        <dbReference type="EMBL" id="RHZ88184.1"/>
    </source>
</evidence>
<gene>
    <name evidence="9" type="ORF">Glove_26g68</name>
</gene>
<sequence>MSGSFFGFDTTMPPLKSDQLAGLDSNGVSTHQDETEEEELERKIKDFALESEEEFEDFGYEQNFDLGTKLEESGDDMNDETFGVVVDVGKYFDFTESTTKIVDTIQKEEEIYIGRKENSSPDNNADENNNRRPSYAALWGNNSDIIINGKNNHSNDIPNLSESPISPSIWGSFHSSSSNRKDSITLPQEVPNISGTFENNQRYTPPPPLNTSPPPGFGPSRQPNPPHPPASLEQIEAQLHRQAGITEKRMLSLAEVEAALLGVNGRPQPPMYPSAETVFREQENGVFLEQEAALLKQEALMIQRERKRRDKQRKLAEMSKYNGLMTQNDKEFINRIQISQLVTDDPYADDFYYQVYTAIRTRQPNSQIFSPQIGGAGFTGQERGRHRSRGSESGSLKMQQQVLRIVNDARRKPKMTQLSLEGALGKIALNSVRNPRQLLQVSSKNTDLLHHAGPNSNGGFHHQHQKIPSISSHGVIDHRKVLRSIENVYSVVLSLEELRRNQPPLPRPYFDHEREAFDKWNEEYTEYAKTMWEELRVTEMIGVSYPHPFISILSVAKGKKVIPRVLRHCLPEQILTLITMLVANFESLDVCKGAVWGTQENVGSRMLEEVELFMNTVVPPLLQFVAEAPLRIVLGLFGLFIERNNIVWVARSKVGLAFLTMFLSRAEILKQGGGTIQGLPPPEERELIQWQELYNRLFSILQNHFLSLFPPFLIGIDDMYVWQFLAAMAVGASTEQQHILVTEVRERVLETVLQASRLSADKKSHKIANVNLFLNALGLDASQLKI</sequence>
<evidence type="ECO:0000313" key="10">
    <source>
        <dbReference type="Proteomes" id="UP000266861"/>
    </source>
</evidence>
<organism evidence="9 10">
    <name type="scientific">Diversispora epigaea</name>
    <dbReference type="NCBI Taxonomy" id="1348612"/>
    <lineage>
        <taxon>Eukaryota</taxon>
        <taxon>Fungi</taxon>
        <taxon>Fungi incertae sedis</taxon>
        <taxon>Mucoromycota</taxon>
        <taxon>Glomeromycotina</taxon>
        <taxon>Glomeromycetes</taxon>
        <taxon>Diversisporales</taxon>
        <taxon>Diversisporaceae</taxon>
        <taxon>Diversispora</taxon>
    </lineage>
</organism>
<dbReference type="EMBL" id="PQFF01000024">
    <property type="protein sequence ID" value="RHZ88184.1"/>
    <property type="molecule type" value="Genomic_DNA"/>
</dbReference>
<dbReference type="InterPro" id="IPR019167">
    <property type="entry name" value="PAT1_dom"/>
</dbReference>
<feature type="domain" description="mRNA decay factor PAT1" evidence="8">
    <location>
        <begin position="297"/>
        <end position="781"/>
    </location>
</feature>
<evidence type="ECO:0000256" key="4">
    <source>
        <dbReference type="ARBA" id="ARBA00022490"/>
    </source>
</evidence>
<dbReference type="AlphaFoldDB" id="A0A397JSK8"/>
<comment type="similarity">
    <text evidence="3">Belongs to the PAT1 family.</text>
</comment>
<reference evidence="9 10" key="1">
    <citation type="submission" date="2018-08" db="EMBL/GenBank/DDBJ databases">
        <title>Genome and evolution of the arbuscular mycorrhizal fungus Diversispora epigaea (formerly Glomus versiforme) and its bacterial endosymbionts.</title>
        <authorList>
            <person name="Sun X."/>
            <person name="Fei Z."/>
            <person name="Harrison M."/>
        </authorList>
    </citation>
    <scope>NUCLEOTIDE SEQUENCE [LARGE SCALE GENOMIC DNA]</scope>
    <source>
        <strain evidence="9 10">IT104</strain>
    </source>
</reference>
<dbReference type="GO" id="GO:0000290">
    <property type="term" value="P:deadenylation-dependent decapping of nuclear-transcribed mRNA"/>
    <property type="evidence" value="ECO:0007669"/>
    <property type="project" value="InterPro"/>
</dbReference>
<dbReference type="PANTHER" id="PTHR21551">
    <property type="entry name" value="TOPOISOMERASE II-ASSOCIATED PROTEIN PAT1"/>
    <property type="match status" value="1"/>
</dbReference>
<accession>A0A397JSK8</accession>
<dbReference type="InterPro" id="IPR039900">
    <property type="entry name" value="Pat1-like"/>
</dbReference>
<protein>
    <recommendedName>
        <fullName evidence="8">mRNA decay factor PAT1 domain-containing protein</fullName>
    </recommendedName>
</protein>
<evidence type="ECO:0000256" key="2">
    <source>
        <dbReference type="ARBA" id="ARBA00004201"/>
    </source>
</evidence>
<dbReference type="GO" id="GO:0033962">
    <property type="term" value="P:P-body assembly"/>
    <property type="evidence" value="ECO:0007669"/>
    <property type="project" value="TreeGrafter"/>
</dbReference>
<dbReference type="PANTHER" id="PTHR21551:SF0">
    <property type="entry name" value="PROTEIN ASSOCIATED WITH TOPO II RELATED-1, ISOFORM A"/>
    <property type="match status" value="1"/>
</dbReference>
<dbReference type="Proteomes" id="UP000266861">
    <property type="component" value="Unassembled WGS sequence"/>
</dbReference>
<keyword evidence="4" id="KW-0963">Cytoplasm</keyword>
<dbReference type="GO" id="GO:0005634">
    <property type="term" value="C:nucleus"/>
    <property type="evidence" value="ECO:0007669"/>
    <property type="project" value="UniProtKB-SubCell"/>
</dbReference>
<evidence type="ECO:0000256" key="3">
    <source>
        <dbReference type="ARBA" id="ARBA00009138"/>
    </source>
</evidence>
<name>A0A397JSK8_9GLOM</name>
<keyword evidence="6" id="KW-0539">Nucleus</keyword>
<comment type="subcellular location">
    <subcellularLocation>
        <location evidence="2">Cytoplasm</location>
        <location evidence="2">P-body</location>
    </subcellularLocation>
    <subcellularLocation>
        <location evidence="1">Nucleus</location>
    </subcellularLocation>
</comment>
<dbReference type="GO" id="GO:0003723">
    <property type="term" value="F:RNA binding"/>
    <property type="evidence" value="ECO:0007669"/>
    <property type="project" value="UniProtKB-KW"/>
</dbReference>
<comment type="caution">
    <text evidence="9">The sequence shown here is derived from an EMBL/GenBank/DDBJ whole genome shotgun (WGS) entry which is preliminary data.</text>
</comment>
<feature type="region of interest" description="Disordered" evidence="7">
    <location>
        <begin position="172"/>
        <end position="231"/>
    </location>
</feature>
<keyword evidence="5" id="KW-0694">RNA-binding</keyword>
<feature type="compositionally biased region" description="Polar residues" evidence="7">
    <location>
        <begin position="191"/>
        <end position="203"/>
    </location>
</feature>
<evidence type="ECO:0000256" key="5">
    <source>
        <dbReference type="ARBA" id="ARBA00022884"/>
    </source>
</evidence>
<dbReference type="Pfam" id="PF09770">
    <property type="entry name" value="PAT1"/>
    <property type="match status" value="2"/>
</dbReference>
<feature type="region of interest" description="Disordered" evidence="7">
    <location>
        <begin position="113"/>
        <end position="135"/>
    </location>
</feature>